<dbReference type="GeneID" id="19243874"/>
<dbReference type="InterPro" id="IPR002110">
    <property type="entry name" value="Ankyrin_rpt"/>
</dbReference>
<dbReference type="OrthoDB" id="3182339at2759"/>
<organism evidence="6 7">
    <name type="scientific">Endocarpon pusillum (strain Z07020 / HMAS-L-300199)</name>
    <name type="common">Lichen-forming fungus</name>
    <dbReference type="NCBI Taxonomy" id="1263415"/>
    <lineage>
        <taxon>Eukaryota</taxon>
        <taxon>Fungi</taxon>
        <taxon>Dikarya</taxon>
        <taxon>Ascomycota</taxon>
        <taxon>Pezizomycotina</taxon>
        <taxon>Eurotiomycetes</taxon>
        <taxon>Chaetothyriomycetidae</taxon>
        <taxon>Verrucariales</taxon>
        <taxon>Verrucariaceae</taxon>
        <taxon>Endocarpon</taxon>
    </lineage>
</organism>
<proteinExistence type="predicted"/>
<keyword evidence="7" id="KW-1185">Reference proteome</keyword>
<evidence type="ECO:0000313" key="7">
    <source>
        <dbReference type="Proteomes" id="UP000019373"/>
    </source>
</evidence>
<feature type="compositionally biased region" description="Polar residues" evidence="5">
    <location>
        <begin position="1"/>
        <end position="10"/>
    </location>
</feature>
<dbReference type="Gene3D" id="1.25.40.20">
    <property type="entry name" value="Ankyrin repeat-containing domain"/>
    <property type="match status" value="5"/>
</dbReference>
<dbReference type="PANTHER" id="PTHR24193:SF121">
    <property type="entry name" value="ADA2A-CONTAINING COMPLEX COMPONENT 3, ISOFORM D"/>
    <property type="match status" value="1"/>
</dbReference>
<evidence type="ECO:0000256" key="5">
    <source>
        <dbReference type="SAM" id="MobiDB-lite"/>
    </source>
</evidence>
<dbReference type="PROSITE" id="PS50088">
    <property type="entry name" value="ANK_REPEAT"/>
    <property type="match status" value="1"/>
</dbReference>
<keyword evidence="1" id="KW-0677">Repeat</keyword>
<feature type="region of interest" description="Disordered" evidence="5">
    <location>
        <begin position="1"/>
        <end position="53"/>
    </location>
</feature>
<dbReference type="RefSeq" id="XP_007801845.1">
    <property type="nucleotide sequence ID" value="XM_007803654.1"/>
</dbReference>
<dbReference type="Pfam" id="PF12796">
    <property type="entry name" value="Ank_2"/>
    <property type="match status" value="1"/>
</dbReference>
<dbReference type="OMA" id="THENGVC"/>
<feature type="coiled-coil region" evidence="4">
    <location>
        <begin position="1224"/>
        <end position="1255"/>
    </location>
</feature>
<protein>
    <submittedName>
        <fullName evidence="6">Uncharacterized protein</fullName>
    </submittedName>
</protein>
<name>U1HQ18_ENDPU</name>
<evidence type="ECO:0000256" key="1">
    <source>
        <dbReference type="ARBA" id="ARBA00022737"/>
    </source>
</evidence>
<dbReference type="InterPro" id="IPR036770">
    <property type="entry name" value="Ankyrin_rpt-contain_sf"/>
</dbReference>
<gene>
    <name evidence="6" type="ORF">EPUS_09037</name>
</gene>
<evidence type="ECO:0000256" key="4">
    <source>
        <dbReference type="SAM" id="Coils"/>
    </source>
</evidence>
<dbReference type="EMBL" id="KE721094">
    <property type="protein sequence ID" value="ERF72510.1"/>
    <property type="molecule type" value="Genomic_DNA"/>
</dbReference>
<evidence type="ECO:0000313" key="6">
    <source>
        <dbReference type="EMBL" id="ERF72510.1"/>
    </source>
</evidence>
<dbReference type="GO" id="GO:0000976">
    <property type="term" value="F:transcription cis-regulatory region binding"/>
    <property type="evidence" value="ECO:0007669"/>
    <property type="project" value="TreeGrafter"/>
</dbReference>
<dbReference type="GO" id="GO:0005634">
    <property type="term" value="C:nucleus"/>
    <property type="evidence" value="ECO:0007669"/>
    <property type="project" value="TreeGrafter"/>
</dbReference>
<reference evidence="7" key="1">
    <citation type="journal article" date="2014" name="BMC Genomics">
        <title>Genome characteristics reveal the impact of lichenization on lichen-forming fungus Endocarpon pusillum Hedwig (Verrucariales, Ascomycota).</title>
        <authorList>
            <person name="Wang Y.-Y."/>
            <person name="Liu B."/>
            <person name="Zhang X.-Y."/>
            <person name="Zhou Q.-M."/>
            <person name="Zhang T."/>
            <person name="Li H."/>
            <person name="Yu Y.-F."/>
            <person name="Zhang X.-L."/>
            <person name="Hao X.-Y."/>
            <person name="Wang M."/>
            <person name="Wang L."/>
            <person name="Wei J.-C."/>
        </authorList>
    </citation>
    <scope>NUCLEOTIDE SEQUENCE [LARGE SCALE GENOMIC DNA]</scope>
    <source>
        <strain evidence="7">Z07020 / HMAS-L-300199</strain>
    </source>
</reference>
<evidence type="ECO:0000256" key="3">
    <source>
        <dbReference type="PROSITE-ProRule" id="PRU00023"/>
    </source>
</evidence>
<dbReference type="SUPFAM" id="SSF48403">
    <property type="entry name" value="Ankyrin repeat"/>
    <property type="match status" value="2"/>
</dbReference>
<dbReference type="GO" id="GO:0045944">
    <property type="term" value="P:positive regulation of transcription by RNA polymerase II"/>
    <property type="evidence" value="ECO:0007669"/>
    <property type="project" value="TreeGrafter"/>
</dbReference>
<accession>U1HQ18</accession>
<evidence type="ECO:0000256" key="2">
    <source>
        <dbReference type="ARBA" id="ARBA00023043"/>
    </source>
</evidence>
<keyword evidence="4" id="KW-0175">Coiled coil</keyword>
<feature type="repeat" description="ANK" evidence="3">
    <location>
        <begin position="981"/>
        <end position="1013"/>
    </location>
</feature>
<dbReference type="SUPFAM" id="SSF140860">
    <property type="entry name" value="Pseudo ankyrin repeat-like"/>
    <property type="match status" value="1"/>
</dbReference>
<dbReference type="Proteomes" id="UP000019373">
    <property type="component" value="Unassembled WGS sequence"/>
</dbReference>
<sequence length="1465" mass="162471">MCSLQQSSSGPRMAANDTPPSGRPRLVEIARQFGVPVSRPGPLSPQKPRGRPVNRVDEIRAKQFIIQRQSTDSAGEGSRHISLPPMQNNFLPKDINRALSAAVAENADPALVAALLALGGDVNIARRASGNMWKKLCNVDQTDQRSDLLQVAIQNRNLSLVQLLAAQADQVTLNTSLPIALRVGAVDIAKVLLECGADAERFHEEFPAAVRNGQEDLVELLLLAPKPLCSHCRESGLLLAITSGSVRNTSMFILSNAAGDKEELLEASLRLAIDRGRLDLFTAIVVCSERPASKALDGALASSNKVPAKQRSTFIELCILGGAQGVHCSEMLYGAVKQGEHRLVNTLIQHGASLDHRKGAALQHAIEGHQAALVCSMLQGNVVPVTLTTVLREQKASFLANLDFTLKVMSRFIAAGTTNDVMAELCCAVVEHVQCTDLECQLERLNPQAYRLATFLLDNGHADVNHQGGRLIQVIVNGPFVDLLPHVLEQKPSKSSVNAAFSSAISIRDDHPKKPETMQMLLKSGAHGDVVDKELVRVCQAGRDAISMVHVLLHGASVDFQHGQAIRAAIQNRQLELLNLLLRAKPSIITMEHVWTDAVYLSDSTYRLHVYNSLLKAETKTARGNEASIGYLSEVPLVHAIQAGNIGALELLLAHGSLQGPVIDSALIKAAEVFSIEALEVLAGYATSFDAFTRAFNAAVQVREHWLSANGLEVVQFLLGKGVTGNTVDAALIQAASRFNEDAVKLLQEVVDDPQTFTMAFNAALSQGDKWLSEEFIELIDIYLAKGSGGECVDMALLDALESYETASDSETMVDLLLFYKADVNYADGHAIQLAAEYGDVELLQKLFQSQPMPQSMSLGLVSAAQVSHEGPRFIDVLNTFMQNPNAKPDLNFVAPGKDPLLFIVLNAYPESPEVVKSLCDFGVDLNSCVVCGVYDDENLEPENVNALAWSLVQPGNLIGDEVIGALIDAGANVTATLAVSKATPLLLAAKYNRPDAISRFLKKGVKLSQKDRFDRSALFYASRHEDVKVLKCLLKAKPPPNDGSLHEASRRLNTNAVKLLIKAGHDPNFPSTKHEGRTALAELCLNCNGARDLLALEETLEALRDGKADPMKKWLGKTPTFLALDNPDPVPVLDKLVEKIMWKYINDENNIYEEGDYFYSPTMYIMRGVLRGPHDQGHQLLKLLNNYSAVHRYYAKERLHQPADAQGLPASIIEFERKRQIREERLNQQIEDHQRRLKRVAEEAEQQALIAEQAAMQRYRHRQIDHTQAFEHRQQTHDQVFQHHQENHAQSLRLKQEQLRQKQLEVQESSQLKRDQQWKDEQQKAYIQQNQRENQLQFKRIEHQQKLGRLSQEQRMQLQHSAKVDQRKLQTQSQLDQQKNAAKLRQIKLAASDRSNQLQSSKAKNKIQIAFKKDAAVVQQYEHKMRMEEMYTKRGNMQMSMLESKFNTEQKKIAQANRKMIMGS</sequence>
<dbReference type="eggNOG" id="ENOG502QVYS">
    <property type="taxonomic scope" value="Eukaryota"/>
</dbReference>
<dbReference type="PANTHER" id="PTHR24193">
    <property type="entry name" value="ANKYRIN REPEAT PROTEIN"/>
    <property type="match status" value="1"/>
</dbReference>
<dbReference type="InterPro" id="IPR050663">
    <property type="entry name" value="Ankyrin-SOCS_Box"/>
</dbReference>
<dbReference type="HOGENOM" id="CLU_001569_1_0_1"/>
<keyword evidence="2 3" id="KW-0040">ANK repeat</keyword>
<dbReference type="SMART" id="SM00248">
    <property type="entry name" value="ANK"/>
    <property type="match status" value="13"/>
</dbReference>